<reference evidence="1" key="2">
    <citation type="submission" date="2025-09" db="UniProtKB">
        <authorList>
            <consortium name="EnsemblPlants"/>
        </authorList>
    </citation>
    <scope>IDENTIFICATION</scope>
</reference>
<protein>
    <submittedName>
        <fullName evidence="1">Uncharacterized protein</fullName>
    </submittedName>
</protein>
<dbReference type="Proteomes" id="UP001732700">
    <property type="component" value="Chromosome 6C"/>
</dbReference>
<name>A0ACD5Z5M9_AVESA</name>
<organism evidence="1 2">
    <name type="scientific">Avena sativa</name>
    <name type="common">Oat</name>
    <dbReference type="NCBI Taxonomy" id="4498"/>
    <lineage>
        <taxon>Eukaryota</taxon>
        <taxon>Viridiplantae</taxon>
        <taxon>Streptophyta</taxon>
        <taxon>Embryophyta</taxon>
        <taxon>Tracheophyta</taxon>
        <taxon>Spermatophyta</taxon>
        <taxon>Magnoliopsida</taxon>
        <taxon>Liliopsida</taxon>
        <taxon>Poales</taxon>
        <taxon>Poaceae</taxon>
        <taxon>BOP clade</taxon>
        <taxon>Pooideae</taxon>
        <taxon>Poodae</taxon>
        <taxon>Poeae</taxon>
        <taxon>Poeae Chloroplast Group 1 (Aveneae type)</taxon>
        <taxon>Aveninae</taxon>
        <taxon>Avena</taxon>
    </lineage>
</organism>
<dbReference type="EnsemblPlants" id="AVESA.00010b.r2.6CG1108200.1">
    <property type="protein sequence ID" value="AVESA.00010b.r2.6CG1108200.1.CDS.1"/>
    <property type="gene ID" value="AVESA.00010b.r2.6CG1108200"/>
</dbReference>
<proteinExistence type="predicted"/>
<evidence type="ECO:0000313" key="2">
    <source>
        <dbReference type="Proteomes" id="UP001732700"/>
    </source>
</evidence>
<reference evidence="1" key="1">
    <citation type="submission" date="2021-05" db="EMBL/GenBank/DDBJ databases">
        <authorList>
            <person name="Scholz U."/>
            <person name="Mascher M."/>
            <person name="Fiebig A."/>
        </authorList>
    </citation>
    <scope>NUCLEOTIDE SEQUENCE [LARGE SCALE GENOMIC DNA]</scope>
</reference>
<accession>A0ACD5Z5M9</accession>
<sequence>MTAETQLEQLLSVLTSITPNTHVAGDSRLMITTAKPPQTRDLYKLFNDRGMLWAPAKWIWLKAIPHRHKIFLWLAFRGRLNTKSNMVTKKWCSDGGCDQCPALETFEHIALHCRQADWVWDKLQIADTARKASELSALCDIQGQDAKTWPICIAACLPVLWQARNDRVFNQRQTNRATLLHNIAQCLSLWAHRSDKQKPKLIAWADLFENP</sequence>
<evidence type="ECO:0000313" key="1">
    <source>
        <dbReference type="EnsemblPlants" id="AVESA.00010b.r2.6CG1108200.1.CDS.1"/>
    </source>
</evidence>
<keyword evidence="2" id="KW-1185">Reference proteome</keyword>